<keyword evidence="8" id="KW-0234">DNA repair</keyword>
<dbReference type="InterPro" id="IPR005135">
    <property type="entry name" value="Endo/exonuclease/phosphatase"/>
</dbReference>
<keyword evidence="6" id="KW-0378">Hydrolase</keyword>
<sequence>MRYKEDFCRSSLTWNIYSGADFTPIVIAPPALLPERVTEVFRQFLATNFLARVKKIACEIALKKPSLIGLQEAELWQLVIPNFQVVTYDFIQLLLFELEEMGIEYKVATENQNFTAELPDSNGNLVRFLDRDTILVHKKYEHSIVNKQEANYKANLTVQIAGQPFVILRGWSSVDAELDDNIFRMINTHLEPAAPDIQVEQALELLAGPANTKMPVIIAGDINSNADGSETPTYGIFINAGFQDVWKEVGIGPGFTCCQAPDLLNAASGLNRRIDFILFKNGWKPIRAHLVGDGQDDRTFTGLWPSDHAGVSAWLVLNYGCCHDSPKE</sequence>
<dbReference type="InterPro" id="IPR036691">
    <property type="entry name" value="Endo/exonu/phosph_ase_sf"/>
</dbReference>
<accession>A0A212K1J6</accession>
<evidence type="ECO:0000256" key="2">
    <source>
        <dbReference type="ARBA" id="ARBA00001946"/>
    </source>
</evidence>
<comment type="cofactor">
    <cofactor evidence="2">
        <name>Mg(2+)</name>
        <dbReference type="ChEBI" id="CHEBI:18420"/>
    </cofactor>
</comment>
<dbReference type="GO" id="GO:0006302">
    <property type="term" value="P:double-strand break repair"/>
    <property type="evidence" value="ECO:0007669"/>
    <property type="project" value="TreeGrafter"/>
</dbReference>
<dbReference type="GO" id="GO:0070260">
    <property type="term" value="F:5'-tyrosyl-DNA phosphodiesterase activity"/>
    <property type="evidence" value="ECO:0007669"/>
    <property type="project" value="TreeGrafter"/>
</dbReference>
<dbReference type="InterPro" id="IPR051547">
    <property type="entry name" value="TDP2-like"/>
</dbReference>
<evidence type="ECO:0000256" key="6">
    <source>
        <dbReference type="ARBA" id="ARBA00022801"/>
    </source>
</evidence>
<gene>
    <name evidence="10" type="ORF">KL86CLO1_12043</name>
</gene>
<dbReference type="AlphaFoldDB" id="A0A212K1J6"/>
<dbReference type="GO" id="GO:0003697">
    <property type="term" value="F:single-stranded DNA binding"/>
    <property type="evidence" value="ECO:0007669"/>
    <property type="project" value="TreeGrafter"/>
</dbReference>
<evidence type="ECO:0000256" key="1">
    <source>
        <dbReference type="ARBA" id="ARBA00001936"/>
    </source>
</evidence>
<proteinExistence type="predicted"/>
<dbReference type="GO" id="GO:0005737">
    <property type="term" value="C:cytoplasm"/>
    <property type="evidence" value="ECO:0007669"/>
    <property type="project" value="TreeGrafter"/>
</dbReference>
<evidence type="ECO:0000259" key="9">
    <source>
        <dbReference type="Pfam" id="PF03372"/>
    </source>
</evidence>
<evidence type="ECO:0000256" key="8">
    <source>
        <dbReference type="ARBA" id="ARBA00023204"/>
    </source>
</evidence>
<keyword evidence="4" id="KW-0479">Metal-binding</keyword>
<dbReference type="SUPFAM" id="SSF56219">
    <property type="entry name" value="DNase I-like"/>
    <property type="match status" value="1"/>
</dbReference>
<feature type="domain" description="Endonuclease/exonuclease/phosphatase" evidence="9">
    <location>
        <begin position="12"/>
        <end position="308"/>
    </location>
</feature>
<evidence type="ECO:0000256" key="3">
    <source>
        <dbReference type="ARBA" id="ARBA00022722"/>
    </source>
</evidence>
<protein>
    <recommendedName>
        <fullName evidence="9">Endonuclease/exonuclease/phosphatase domain-containing protein</fullName>
    </recommendedName>
</protein>
<evidence type="ECO:0000256" key="4">
    <source>
        <dbReference type="ARBA" id="ARBA00022723"/>
    </source>
</evidence>
<dbReference type="Gene3D" id="3.60.10.10">
    <property type="entry name" value="Endonuclease/exonuclease/phosphatase"/>
    <property type="match status" value="1"/>
</dbReference>
<name>A0A212K1J6_9FIRM</name>
<organism evidence="10">
    <name type="scientific">uncultured Eubacteriales bacterium</name>
    <dbReference type="NCBI Taxonomy" id="172733"/>
    <lineage>
        <taxon>Bacteria</taxon>
        <taxon>Bacillati</taxon>
        <taxon>Bacillota</taxon>
        <taxon>Clostridia</taxon>
        <taxon>Eubacteriales</taxon>
        <taxon>environmental samples</taxon>
    </lineage>
</organism>
<keyword evidence="7" id="KW-0460">Magnesium</keyword>
<keyword evidence="5" id="KW-0227">DNA damage</keyword>
<evidence type="ECO:0000313" key="10">
    <source>
        <dbReference type="EMBL" id="SBW05526.1"/>
    </source>
</evidence>
<comment type="cofactor">
    <cofactor evidence="1">
        <name>Mn(2+)</name>
        <dbReference type="ChEBI" id="CHEBI:29035"/>
    </cofactor>
</comment>
<evidence type="ECO:0000256" key="7">
    <source>
        <dbReference type="ARBA" id="ARBA00022842"/>
    </source>
</evidence>
<dbReference type="EMBL" id="FLUN01000001">
    <property type="protein sequence ID" value="SBW05526.1"/>
    <property type="molecule type" value="Genomic_DNA"/>
</dbReference>
<dbReference type="PANTHER" id="PTHR15822">
    <property type="entry name" value="TRAF AND TNF RECEPTOR-ASSOCIATED PROTEIN"/>
    <property type="match status" value="1"/>
</dbReference>
<dbReference type="GO" id="GO:0004518">
    <property type="term" value="F:nuclease activity"/>
    <property type="evidence" value="ECO:0007669"/>
    <property type="project" value="UniProtKB-KW"/>
</dbReference>
<evidence type="ECO:0000256" key="5">
    <source>
        <dbReference type="ARBA" id="ARBA00022763"/>
    </source>
</evidence>
<reference evidence="10" key="1">
    <citation type="submission" date="2016-04" db="EMBL/GenBank/DDBJ databases">
        <authorList>
            <person name="Evans L.H."/>
            <person name="Alamgir A."/>
            <person name="Owens N."/>
            <person name="Weber N.D."/>
            <person name="Virtaneva K."/>
            <person name="Barbian K."/>
            <person name="Babar A."/>
            <person name="Rosenke K."/>
        </authorList>
    </citation>
    <scope>NUCLEOTIDE SEQUENCE</scope>
    <source>
        <strain evidence="10">86</strain>
    </source>
</reference>
<dbReference type="GO" id="GO:0046872">
    <property type="term" value="F:metal ion binding"/>
    <property type="evidence" value="ECO:0007669"/>
    <property type="project" value="UniProtKB-KW"/>
</dbReference>
<keyword evidence="3" id="KW-0540">Nuclease</keyword>
<dbReference type="Pfam" id="PF03372">
    <property type="entry name" value="Exo_endo_phos"/>
    <property type="match status" value="1"/>
</dbReference>
<dbReference type="PANTHER" id="PTHR15822:SF4">
    <property type="entry name" value="TYROSYL-DNA PHOSPHODIESTERASE 2"/>
    <property type="match status" value="1"/>
</dbReference>